<dbReference type="KEGG" id="ali:AZOLI_p20163"/>
<feature type="domain" description="Thioesterase TesA-like" evidence="3">
    <location>
        <begin position="33"/>
        <end position="254"/>
    </location>
</feature>
<dbReference type="InterPro" id="IPR012223">
    <property type="entry name" value="TEII"/>
</dbReference>
<dbReference type="SMART" id="SM00824">
    <property type="entry name" value="PKS_TE"/>
    <property type="match status" value="1"/>
</dbReference>
<dbReference type="SUPFAM" id="SSF53474">
    <property type="entry name" value="alpha/beta-Hydrolases"/>
    <property type="match status" value="1"/>
</dbReference>
<comment type="similarity">
    <text evidence="1">Belongs to the thioesterase family.</text>
</comment>
<evidence type="ECO:0000313" key="5">
    <source>
        <dbReference type="Proteomes" id="UP000005667"/>
    </source>
</evidence>
<name>G7ZCF8_AZOL4</name>
<evidence type="ECO:0000313" key="4">
    <source>
        <dbReference type="EMBL" id="CBS89337.1"/>
    </source>
</evidence>
<dbReference type="PANTHER" id="PTHR11487:SF0">
    <property type="entry name" value="S-ACYL FATTY ACID SYNTHASE THIOESTERASE, MEDIUM CHAIN"/>
    <property type="match status" value="1"/>
</dbReference>
<evidence type="ECO:0000256" key="2">
    <source>
        <dbReference type="ARBA" id="ARBA00022801"/>
    </source>
</evidence>
<sequence length="268" mass="29555">MKRGNVMNGASSGIGGDWLRVHRRSPAAPLQLACFPHAGGGASFFRRWADILPAEVELVAVQYPGREDRIDDALIPEIGELARTAADALRNGVRRRIALFGHSMGATLAFETARLLERSGIAVSHLFLSGQTPPHRHRATHFHLQSDEDLLDEVRRLAATPMEIFDIAEIRQLLLPVIRSDYRAIETYRADDTGRLLCPITVMLADADTEVSLDEAGGWARHSHGRTTIRTFTGSHFYLVERWRDVVAAILADLGCAHPPSSGWPSTP</sequence>
<keyword evidence="2 4" id="KW-0378">Hydrolase</keyword>
<keyword evidence="5" id="KW-1185">Reference proteome</keyword>
<protein>
    <submittedName>
        <fullName evidence="4">Pyochelin biosynthetic thioesterase</fullName>
        <ecNumber evidence="4">3.1.2.14</ecNumber>
    </submittedName>
</protein>
<dbReference type="PANTHER" id="PTHR11487">
    <property type="entry name" value="THIOESTERASE"/>
    <property type="match status" value="1"/>
</dbReference>
<evidence type="ECO:0000256" key="1">
    <source>
        <dbReference type="ARBA" id="ARBA00007169"/>
    </source>
</evidence>
<geneLocation type="plasmid" evidence="4 5">
    <name>AZO_p2</name>
</geneLocation>
<dbReference type="GO" id="GO:0016297">
    <property type="term" value="F:fatty acyl-[ACP] hydrolase activity"/>
    <property type="evidence" value="ECO:0007669"/>
    <property type="project" value="UniProtKB-EC"/>
</dbReference>
<dbReference type="InterPro" id="IPR029058">
    <property type="entry name" value="AB_hydrolase_fold"/>
</dbReference>
<dbReference type="InterPro" id="IPR020802">
    <property type="entry name" value="TesA-like"/>
</dbReference>
<evidence type="ECO:0000259" key="3">
    <source>
        <dbReference type="SMART" id="SM00824"/>
    </source>
</evidence>
<dbReference type="EMBL" id="FQ311870">
    <property type="protein sequence ID" value="CBS89337.1"/>
    <property type="molecule type" value="Genomic_DNA"/>
</dbReference>
<dbReference type="InterPro" id="IPR001031">
    <property type="entry name" value="Thioesterase"/>
</dbReference>
<accession>G7ZCF8</accession>
<proteinExistence type="inferred from homology"/>
<reference evidence="5" key="1">
    <citation type="journal article" date="2011" name="PLoS Genet.">
        <title>Azospirillum genomes reveal transition of bacteria from aquatic to terrestrial environments.</title>
        <authorList>
            <person name="Wisniewski-Dye F."/>
            <person name="Borziak K."/>
            <person name="Khalsa-Moyers G."/>
            <person name="Alexandre G."/>
            <person name="Sukharnikov L.O."/>
            <person name="Wuichet K."/>
            <person name="Hurst G.B."/>
            <person name="McDonald W.H."/>
            <person name="Robertson J.S."/>
            <person name="Barbe V."/>
            <person name="Calteau A."/>
            <person name="Rouy Z."/>
            <person name="Mangenot S."/>
            <person name="Prigent-Combaret C."/>
            <person name="Normand P."/>
            <person name="Boyer M."/>
            <person name="Siguier P."/>
            <person name="Dessaux Y."/>
            <person name="Elmerich C."/>
            <person name="Condemine G."/>
            <person name="Krishnen G."/>
            <person name="Kennedy I."/>
            <person name="Paterson A.H."/>
            <person name="Gonzalez V."/>
            <person name="Mavingui P."/>
            <person name="Zhulin I.B."/>
        </authorList>
    </citation>
    <scope>NUCLEOTIDE SEQUENCE [LARGE SCALE GENOMIC DNA]</scope>
    <source>
        <strain evidence="5">4B</strain>
    </source>
</reference>
<dbReference type="Proteomes" id="UP000005667">
    <property type="component" value="Plasmid AZO_p2"/>
</dbReference>
<dbReference type="Pfam" id="PF00975">
    <property type="entry name" value="Thioesterase"/>
    <property type="match status" value="1"/>
</dbReference>
<dbReference type="GO" id="GO:0008610">
    <property type="term" value="P:lipid biosynthetic process"/>
    <property type="evidence" value="ECO:0007669"/>
    <property type="project" value="TreeGrafter"/>
</dbReference>
<dbReference type="HOGENOM" id="CLU_070456_1_2_5"/>
<gene>
    <name evidence="4" type="primary">pchC</name>
    <name evidence="4" type="ordered locus">AZOLI_p20163</name>
</gene>
<dbReference type="EC" id="3.1.2.14" evidence="4"/>
<keyword evidence="4" id="KW-0614">Plasmid</keyword>
<organism evidence="4 5">
    <name type="scientific">Azospirillum lipoferum (strain 4B)</name>
    <dbReference type="NCBI Taxonomy" id="862719"/>
    <lineage>
        <taxon>Bacteria</taxon>
        <taxon>Pseudomonadati</taxon>
        <taxon>Pseudomonadota</taxon>
        <taxon>Alphaproteobacteria</taxon>
        <taxon>Rhodospirillales</taxon>
        <taxon>Azospirillaceae</taxon>
        <taxon>Azospirillum</taxon>
    </lineage>
</organism>
<dbReference type="OrthoDB" id="8480037at2"/>
<dbReference type="AlphaFoldDB" id="G7ZCF8"/>
<dbReference type="Gene3D" id="3.40.50.1820">
    <property type="entry name" value="alpha/beta hydrolase"/>
    <property type="match status" value="1"/>
</dbReference>